<dbReference type="AlphaFoldDB" id="A0A7J7GBK0"/>
<sequence>MVERRRRSKEEEHTYLGKSKSAFSPLSDNGVFVFLWDLDISKAKLDIVSSPRDRGLALGVMQKYVPLKEKLSTVFAVFLAKCSRVGETVQRILNDRPLNCLALKPVKVPIYIIYKLSGDVVSVYGDEMVRLEHLAFVIVSAKLENNCPNESQISQPNTSLGGCISAVTNLELGKFYFLPPDKLREQT</sequence>
<keyword evidence="2" id="KW-1185">Reference proteome</keyword>
<gene>
    <name evidence="1" type="ORF">HYC85_024280</name>
</gene>
<organism evidence="1 2">
    <name type="scientific">Camellia sinensis</name>
    <name type="common">Tea plant</name>
    <name type="synonym">Thea sinensis</name>
    <dbReference type="NCBI Taxonomy" id="4442"/>
    <lineage>
        <taxon>Eukaryota</taxon>
        <taxon>Viridiplantae</taxon>
        <taxon>Streptophyta</taxon>
        <taxon>Embryophyta</taxon>
        <taxon>Tracheophyta</taxon>
        <taxon>Spermatophyta</taxon>
        <taxon>Magnoliopsida</taxon>
        <taxon>eudicotyledons</taxon>
        <taxon>Gunneridae</taxon>
        <taxon>Pentapetalae</taxon>
        <taxon>asterids</taxon>
        <taxon>Ericales</taxon>
        <taxon>Theaceae</taxon>
        <taxon>Camellia</taxon>
    </lineage>
</organism>
<dbReference type="Proteomes" id="UP000593564">
    <property type="component" value="Unassembled WGS sequence"/>
</dbReference>
<reference evidence="1 2" key="2">
    <citation type="submission" date="2020-07" db="EMBL/GenBank/DDBJ databases">
        <title>Genome assembly of wild tea tree DASZ reveals pedigree and selection history of tea varieties.</title>
        <authorList>
            <person name="Zhang W."/>
        </authorList>
    </citation>
    <scope>NUCLEOTIDE SEQUENCE [LARGE SCALE GENOMIC DNA]</scope>
    <source>
        <strain evidence="2">cv. G240</strain>
        <tissue evidence="1">Leaf</tissue>
    </source>
</reference>
<proteinExistence type="predicted"/>
<accession>A0A7J7GBK0</accession>
<evidence type="ECO:0000313" key="1">
    <source>
        <dbReference type="EMBL" id="KAF5936774.1"/>
    </source>
</evidence>
<dbReference type="EMBL" id="JACBKZ010000012">
    <property type="protein sequence ID" value="KAF5936774.1"/>
    <property type="molecule type" value="Genomic_DNA"/>
</dbReference>
<name>A0A7J7GBK0_CAMSI</name>
<protein>
    <submittedName>
        <fullName evidence="1">Uncharacterized protein</fullName>
    </submittedName>
</protein>
<evidence type="ECO:0000313" key="2">
    <source>
        <dbReference type="Proteomes" id="UP000593564"/>
    </source>
</evidence>
<reference evidence="2" key="1">
    <citation type="journal article" date="2020" name="Nat. Commun.">
        <title>Genome assembly of wild tea tree DASZ reveals pedigree and selection history of tea varieties.</title>
        <authorList>
            <person name="Zhang W."/>
            <person name="Zhang Y."/>
            <person name="Qiu H."/>
            <person name="Guo Y."/>
            <person name="Wan H."/>
            <person name="Zhang X."/>
            <person name="Scossa F."/>
            <person name="Alseekh S."/>
            <person name="Zhang Q."/>
            <person name="Wang P."/>
            <person name="Xu L."/>
            <person name="Schmidt M.H."/>
            <person name="Jia X."/>
            <person name="Li D."/>
            <person name="Zhu A."/>
            <person name="Guo F."/>
            <person name="Chen W."/>
            <person name="Ni D."/>
            <person name="Usadel B."/>
            <person name="Fernie A.R."/>
            <person name="Wen W."/>
        </authorList>
    </citation>
    <scope>NUCLEOTIDE SEQUENCE [LARGE SCALE GENOMIC DNA]</scope>
    <source>
        <strain evidence="2">cv. G240</strain>
    </source>
</reference>
<comment type="caution">
    <text evidence="1">The sequence shown here is derived from an EMBL/GenBank/DDBJ whole genome shotgun (WGS) entry which is preliminary data.</text>
</comment>